<proteinExistence type="predicted"/>
<dbReference type="Proteomes" id="UP000295636">
    <property type="component" value="Unassembled WGS sequence"/>
</dbReference>
<dbReference type="InterPro" id="IPR030395">
    <property type="entry name" value="GP_PDE_dom"/>
</dbReference>
<dbReference type="PANTHER" id="PTHR46211">
    <property type="entry name" value="GLYCEROPHOSPHORYL DIESTER PHOSPHODIESTERASE"/>
    <property type="match status" value="1"/>
</dbReference>
<dbReference type="Gene3D" id="3.20.20.190">
    <property type="entry name" value="Phosphatidylinositol (PI) phosphodiesterase"/>
    <property type="match status" value="1"/>
</dbReference>
<dbReference type="InterPro" id="IPR017946">
    <property type="entry name" value="PLC-like_Pdiesterase_TIM-brl"/>
</dbReference>
<dbReference type="EMBL" id="SMRT01000021">
    <property type="protein sequence ID" value="TDF92354.1"/>
    <property type="molecule type" value="Genomic_DNA"/>
</dbReference>
<dbReference type="GO" id="GO:0008081">
    <property type="term" value="F:phosphoric diester hydrolase activity"/>
    <property type="evidence" value="ECO:0007669"/>
    <property type="project" value="InterPro"/>
</dbReference>
<dbReference type="PROSITE" id="PS50007">
    <property type="entry name" value="PIPLC_X_DOMAIN"/>
    <property type="match status" value="1"/>
</dbReference>
<dbReference type="OrthoDB" id="384721at2"/>
<dbReference type="SUPFAM" id="SSF51695">
    <property type="entry name" value="PLC-like phosphodiesterases"/>
    <property type="match status" value="1"/>
</dbReference>
<protein>
    <submittedName>
        <fullName evidence="2">Glycerophosphodiester phosphodiesterase</fullName>
    </submittedName>
</protein>
<reference evidence="2 3" key="1">
    <citation type="submission" date="2019-03" db="EMBL/GenBank/DDBJ databases">
        <title>This is whole genome sequence of Paenibacillus sp MS74 strain.</title>
        <authorList>
            <person name="Trinh H.N."/>
        </authorList>
    </citation>
    <scope>NUCLEOTIDE SEQUENCE [LARGE SCALE GENOMIC DNA]</scope>
    <source>
        <strain evidence="2 3">MS74</strain>
    </source>
</reference>
<dbReference type="PROSITE" id="PS51704">
    <property type="entry name" value="GP_PDE"/>
    <property type="match status" value="1"/>
</dbReference>
<dbReference type="GO" id="GO:0006629">
    <property type="term" value="P:lipid metabolic process"/>
    <property type="evidence" value="ECO:0007669"/>
    <property type="project" value="InterPro"/>
</dbReference>
<accession>A0A4V2ZSD0</accession>
<name>A0A4V2ZSD0_9BACL</name>
<dbReference type="AlphaFoldDB" id="A0A4V2ZSD0"/>
<evidence type="ECO:0000313" key="3">
    <source>
        <dbReference type="Proteomes" id="UP000295636"/>
    </source>
</evidence>
<sequence length="244" mass="27122">MSVQKPMNIAHRGAKGMAPENTLAAFRLGLEQGCEGIELDIHLSADGELIVCHDATIDRTTHGKGAIRELTLSEIKSYDAGYWFGEQFRGETVPTLGEVFDLVPASIMINVEVKDHVDEQIERKLVDFLRERGRLDNVVISSFDHKCVRRIKLLEPNSKIGLLYAFNLVEPAAYACSFDVEVYSLHPHFKLVDSELVIKAGHHGIAVYPWTVNEERELLDVTALGVSGIITDFPGRLNDLLAAK</sequence>
<evidence type="ECO:0000259" key="1">
    <source>
        <dbReference type="PROSITE" id="PS51704"/>
    </source>
</evidence>
<dbReference type="Pfam" id="PF03009">
    <property type="entry name" value="GDPD"/>
    <property type="match status" value="1"/>
</dbReference>
<feature type="domain" description="GP-PDE" evidence="1">
    <location>
        <begin position="6"/>
        <end position="241"/>
    </location>
</feature>
<gene>
    <name evidence="2" type="ORF">E1757_30255</name>
</gene>
<keyword evidence="3" id="KW-1185">Reference proteome</keyword>
<dbReference type="CDD" id="cd08563">
    <property type="entry name" value="GDPD_TtGDE_like"/>
    <property type="match status" value="1"/>
</dbReference>
<evidence type="ECO:0000313" key="2">
    <source>
        <dbReference type="EMBL" id="TDF92354.1"/>
    </source>
</evidence>
<dbReference type="RefSeq" id="WP_133235320.1">
    <property type="nucleotide sequence ID" value="NZ_SMRT01000021.1"/>
</dbReference>
<comment type="caution">
    <text evidence="2">The sequence shown here is derived from an EMBL/GenBank/DDBJ whole genome shotgun (WGS) entry which is preliminary data.</text>
</comment>
<organism evidence="2 3">
    <name type="scientific">Paenibacillus piri</name>
    <dbReference type="NCBI Taxonomy" id="2547395"/>
    <lineage>
        <taxon>Bacteria</taxon>
        <taxon>Bacillati</taxon>
        <taxon>Bacillota</taxon>
        <taxon>Bacilli</taxon>
        <taxon>Bacillales</taxon>
        <taxon>Paenibacillaceae</taxon>
        <taxon>Paenibacillus</taxon>
    </lineage>
</organism>
<dbReference type="PANTHER" id="PTHR46211:SF1">
    <property type="entry name" value="GLYCEROPHOSPHODIESTER PHOSPHODIESTERASE, CYTOPLASMIC"/>
    <property type="match status" value="1"/>
</dbReference>